<evidence type="ECO:0000256" key="4">
    <source>
        <dbReference type="ARBA" id="ARBA00022603"/>
    </source>
</evidence>
<evidence type="ECO:0000256" key="3">
    <source>
        <dbReference type="ARBA" id="ARBA00022490"/>
    </source>
</evidence>
<dbReference type="InterPro" id="IPR000682">
    <property type="entry name" value="PCMT"/>
</dbReference>
<keyword evidence="5 7" id="KW-0808">Transferase</keyword>
<comment type="caution">
    <text evidence="8">The sequence shown here is derived from an EMBL/GenBank/DDBJ whole genome shotgun (WGS) entry which is preliminary data.</text>
</comment>
<evidence type="ECO:0000313" key="9">
    <source>
        <dbReference type="Proteomes" id="UP000015525"/>
    </source>
</evidence>
<evidence type="ECO:0000313" key="8">
    <source>
        <dbReference type="EMBL" id="EQB10462.1"/>
    </source>
</evidence>
<feature type="active site" evidence="7">
    <location>
        <position position="63"/>
    </location>
</feature>
<dbReference type="EMBL" id="ATHO01000032">
    <property type="protein sequence ID" value="EQB10462.1"/>
    <property type="molecule type" value="Genomic_DNA"/>
</dbReference>
<gene>
    <name evidence="7" type="primary">pcm</name>
    <name evidence="8" type="ORF">L288_04050</name>
</gene>
<dbReference type="HAMAP" id="MF_00090">
    <property type="entry name" value="PIMT"/>
    <property type="match status" value="1"/>
</dbReference>
<dbReference type="SUPFAM" id="SSF53335">
    <property type="entry name" value="S-adenosyl-L-methionine-dependent methyltransferases"/>
    <property type="match status" value="1"/>
</dbReference>
<evidence type="ECO:0000256" key="7">
    <source>
        <dbReference type="HAMAP-Rule" id="MF_00090"/>
    </source>
</evidence>
<dbReference type="EC" id="2.1.1.77" evidence="7"/>
<dbReference type="Gene3D" id="3.40.50.150">
    <property type="entry name" value="Vaccinia Virus protein VP39"/>
    <property type="match status" value="1"/>
</dbReference>
<dbReference type="PANTHER" id="PTHR11579">
    <property type="entry name" value="PROTEIN-L-ISOASPARTATE O-METHYLTRANSFERASE"/>
    <property type="match status" value="1"/>
</dbReference>
<dbReference type="AlphaFoldDB" id="T0HBS4"/>
<accession>T0HBS4</accession>
<evidence type="ECO:0000256" key="1">
    <source>
        <dbReference type="ARBA" id="ARBA00004496"/>
    </source>
</evidence>
<dbReference type="GO" id="GO:0032259">
    <property type="term" value="P:methylation"/>
    <property type="evidence" value="ECO:0007669"/>
    <property type="project" value="UniProtKB-KW"/>
</dbReference>
<dbReference type="PROSITE" id="PS01279">
    <property type="entry name" value="PCMT"/>
    <property type="match status" value="1"/>
</dbReference>
<dbReference type="Pfam" id="PF01135">
    <property type="entry name" value="PCMT"/>
    <property type="match status" value="1"/>
</dbReference>
<dbReference type="Proteomes" id="UP000015525">
    <property type="component" value="Unassembled WGS sequence"/>
</dbReference>
<keyword evidence="9" id="KW-1185">Reference proteome</keyword>
<dbReference type="GO" id="GO:0004719">
    <property type="term" value="F:protein-L-isoaspartate (D-aspartate) O-methyltransferase activity"/>
    <property type="evidence" value="ECO:0007669"/>
    <property type="project" value="UniProtKB-UniRule"/>
</dbReference>
<dbReference type="FunFam" id="3.40.50.150:FF:000010">
    <property type="entry name" value="Protein-L-isoaspartate O-methyltransferase"/>
    <property type="match status" value="1"/>
</dbReference>
<protein>
    <recommendedName>
        <fullName evidence="7">Protein-L-isoaspartate O-methyltransferase</fullName>
        <ecNumber evidence="7">2.1.1.77</ecNumber>
    </recommendedName>
    <alternativeName>
        <fullName evidence="7">L-isoaspartyl protein carboxyl methyltransferase</fullName>
    </alternativeName>
    <alternativeName>
        <fullName evidence="7">Protein L-isoaspartyl methyltransferase</fullName>
    </alternativeName>
    <alternativeName>
        <fullName evidence="7">Protein-beta-aspartate methyltransferase</fullName>
        <shortName evidence="7">PIMT</shortName>
    </alternativeName>
</protein>
<comment type="catalytic activity">
    <reaction evidence="7">
        <text>[protein]-L-isoaspartate + S-adenosyl-L-methionine = [protein]-L-isoaspartate alpha-methyl ester + S-adenosyl-L-homocysteine</text>
        <dbReference type="Rhea" id="RHEA:12705"/>
        <dbReference type="Rhea" id="RHEA-COMP:12143"/>
        <dbReference type="Rhea" id="RHEA-COMP:12144"/>
        <dbReference type="ChEBI" id="CHEBI:57856"/>
        <dbReference type="ChEBI" id="CHEBI:59789"/>
        <dbReference type="ChEBI" id="CHEBI:90596"/>
        <dbReference type="ChEBI" id="CHEBI:90598"/>
        <dbReference type="EC" id="2.1.1.77"/>
    </reaction>
</comment>
<dbReference type="GO" id="GO:0030091">
    <property type="term" value="P:protein repair"/>
    <property type="evidence" value="ECO:0007669"/>
    <property type="project" value="UniProtKB-UniRule"/>
</dbReference>
<evidence type="ECO:0000256" key="6">
    <source>
        <dbReference type="ARBA" id="ARBA00022691"/>
    </source>
</evidence>
<dbReference type="RefSeq" id="WP_021237113.1">
    <property type="nucleotide sequence ID" value="NZ_ATHO01000032.1"/>
</dbReference>
<dbReference type="NCBIfam" id="NF001453">
    <property type="entry name" value="PRK00312.1"/>
    <property type="match status" value="1"/>
</dbReference>
<evidence type="ECO:0000256" key="2">
    <source>
        <dbReference type="ARBA" id="ARBA00005369"/>
    </source>
</evidence>
<comment type="similarity">
    <text evidence="2 7">Belongs to the methyltransferase superfamily. L-isoaspartyl/D-aspartyl protein methyltransferase family.</text>
</comment>
<name>T0HBS4_9SPHN</name>
<dbReference type="InterPro" id="IPR029063">
    <property type="entry name" value="SAM-dependent_MTases_sf"/>
</dbReference>
<dbReference type="PATRIC" id="fig|1329909.3.peg.772"/>
<keyword evidence="4 7" id="KW-0489">Methyltransferase</keyword>
<proteinExistence type="inferred from homology"/>
<dbReference type="CDD" id="cd02440">
    <property type="entry name" value="AdoMet_MTases"/>
    <property type="match status" value="1"/>
</dbReference>
<reference evidence="8 9" key="1">
    <citation type="journal article" date="2013" name="Genome Announc.">
        <title>Draft Genome Sequence of Sphingobium quisquiliarum Strain P25T, a Novel Hexachlorocyclohexane (HCH)-Degrading Bacterium Isolated from an HCH Dumpsite.</title>
        <authorList>
            <person name="Kumar Singh A."/>
            <person name="Sangwan N."/>
            <person name="Sharma A."/>
            <person name="Gupta V."/>
            <person name="Khurana J.P."/>
            <person name="Lal R."/>
        </authorList>
    </citation>
    <scope>NUCLEOTIDE SEQUENCE [LARGE SCALE GENOMIC DNA]</scope>
    <source>
        <strain evidence="8 9">P25</strain>
    </source>
</reference>
<keyword evidence="3 7" id="KW-0963">Cytoplasm</keyword>
<comment type="subcellular location">
    <subcellularLocation>
        <location evidence="1 7">Cytoplasm</location>
    </subcellularLocation>
</comment>
<dbReference type="PANTHER" id="PTHR11579:SF0">
    <property type="entry name" value="PROTEIN-L-ISOASPARTATE(D-ASPARTATE) O-METHYLTRANSFERASE"/>
    <property type="match status" value="1"/>
</dbReference>
<organism evidence="8 9">
    <name type="scientific">Sphingobium quisquiliarum P25</name>
    <dbReference type="NCBI Taxonomy" id="1329909"/>
    <lineage>
        <taxon>Bacteria</taxon>
        <taxon>Pseudomonadati</taxon>
        <taxon>Pseudomonadota</taxon>
        <taxon>Alphaproteobacteria</taxon>
        <taxon>Sphingomonadales</taxon>
        <taxon>Sphingomonadaceae</taxon>
        <taxon>Sphingobium</taxon>
    </lineage>
</organism>
<evidence type="ECO:0000256" key="5">
    <source>
        <dbReference type="ARBA" id="ARBA00022679"/>
    </source>
</evidence>
<comment type="function">
    <text evidence="7">Catalyzes the methyl esterification of L-isoaspartyl residues in peptides and proteins that result from spontaneous decomposition of normal L-aspartyl and L-asparaginyl residues. It plays a role in the repair and/or degradation of damaged proteins.</text>
</comment>
<sequence>MMGDYEKRRRQMVDVQIAGRGIRDPRVLKAMRAVPRERFVGEGMEEFAYEDAALPIEEQQTISQPYIVAAMIEAAEIVADDRVLEVGAGSGYAAAVLGQIAAEVFAIERHEPLARIARKRMAMLGYDNVHIRVGDGTLGLPEEAPFDAILVAAGGPVVPVSLKEQLAIGGHLLMPVGDPGNQQLRKITRVGQDGYEGQSLGAVMFVPLIGEQGWREDGRQTR</sequence>
<keyword evidence="6 7" id="KW-0949">S-adenosyl-L-methionine</keyword>
<dbReference type="GO" id="GO:0005737">
    <property type="term" value="C:cytoplasm"/>
    <property type="evidence" value="ECO:0007669"/>
    <property type="project" value="UniProtKB-SubCell"/>
</dbReference>
<dbReference type="NCBIfam" id="TIGR00080">
    <property type="entry name" value="pimt"/>
    <property type="match status" value="1"/>
</dbReference>